<proteinExistence type="predicted"/>
<sequence length="104" mass="12175">MQVILDRNKYWFADGKVITKHPFLFEEKKQEGFSNVFLSPFPATKSVLAERRERLWLTLKERLHKKSNILTDAYIVAIRLESIRQSTLNKKKNAISEAEIGKAR</sequence>
<dbReference type="Proteomes" id="UP000886998">
    <property type="component" value="Unassembled WGS sequence"/>
</dbReference>
<keyword evidence="2" id="KW-1185">Reference proteome</keyword>
<organism evidence="1 2">
    <name type="scientific">Trichonephila inaurata madagascariensis</name>
    <dbReference type="NCBI Taxonomy" id="2747483"/>
    <lineage>
        <taxon>Eukaryota</taxon>
        <taxon>Metazoa</taxon>
        <taxon>Ecdysozoa</taxon>
        <taxon>Arthropoda</taxon>
        <taxon>Chelicerata</taxon>
        <taxon>Arachnida</taxon>
        <taxon>Araneae</taxon>
        <taxon>Araneomorphae</taxon>
        <taxon>Entelegynae</taxon>
        <taxon>Araneoidea</taxon>
        <taxon>Nephilidae</taxon>
        <taxon>Trichonephila</taxon>
        <taxon>Trichonephila inaurata</taxon>
    </lineage>
</organism>
<gene>
    <name evidence="1" type="ORF">TNIN_79601</name>
</gene>
<reference evidence="1" key="1">
    <citation type="submission" date="2020-08" db="EMBL/GenBank/DDBJ databases">
        <title>Multicomponent nature underlies the extraordinary mechanical properties of spider dragline silk.</title>
        <authorList>
            <person name="Kono N."/>
            <person name="Nakamura H."/>
            <person name="Mori M."/>
            <person name="Yoshida Y."/>
            <person name="Ohtoshi R."/>
            <person name="Malay A.D."/>
            <person name="Moran D.A.P."/>
            <person name="Tomita M."/>
            <person name="Numata K."/>
            <person name="Arakawa K."/>
        </authorList>
    </citation>
    <scope>NUCLEOTIDE SEQUENCE</scope>
</reference>
<evidence type="ECO:0000313" key="2">
    <source>
        <dbReference type="Proteomes" id="UP000886998"/>
    </source>
</evidence>
<protein>
    <submittedName>
        <fullName evidence="1">Uncharacterized protein</fullName>
    </submittedName>
</protein>
<accession>A0A8X7BZD2</accession>
<dbReference type="EMBL" id="BMAV01005934">
    <property type="protein sequence ID" value="GFY47389.1"/>
    <property type="molecule type" value="Genomic_DNA"/>
</dbReference>
<name>A0A8X7BZD2_9ARAC</name>
<evidence type="ECO:0000313" key="1">
    <source>
        <dbReference type="EMBL" id="GFY47389.1"/>
    </source>
</evidence>
<dbReference type="AlphaFoldDB" id="A0A8X7BZD2"/>
<comment type="caution">
    <text evidence="1">The sequence shown here is derived from an EMBL/GenBank/DDBJ whole genome shotgun (WGS) entry which is preliminary data.</text>
</comment>